<sequence length="39" mass="4440">TSNEQIVTPWKVTSMSGIDYIKLIEKFGCEPIDGELIKR</sequence>
<organism evidence="1">
    <name type="scientific">marine sediment metagenome</name>
    <dbReference type="NCBI Taxonomy" id="412755"/>
    <lineage>
        <taxon>unclassified sequences</taxon>
        <taxon>metagenomes</taxon>
        <taxon>ecological metagenomes</taxon>
    </lineage>
</organism>
<evidence type="ECO:0000313" key="1">
    <source>
        <dbReference type="EMBL" id="GAH21104.1"/>
    </source>
</evidence>
<dbReference type="Gene3D" id="3.40.50.620">
    <property type="entry name" value="HUPs"/>
    <property type="match status" value="1"/>
</dbReference>
<dbReference type="AlphaFoldDB" id="X1EVA5"/>
<accession>X1EVA5</accession>
<proteinExistence type="predicted"/>
<comment type="caution">
    <text evidence="1">The sequence shown here is derived from an EMBL/GenBank/DDBJ whole genome shotgun (WGS) entry which is preliminary data.</text>
</comment>
<feature type="non-terminal residue" evidence="1">
    <location>
        <position position="39"/>
    </location>
</feature>
<dbReference type="EMBL" id="BART01042180">
    <property type="protein sequence ID" value="GAH21104.1"/>
    <property type="molecule type" value="Genomic_DNA"/>
</dbReference>
<feature type="non-terminal residue" evidence="1">
    <location>
        <position position="1"/>
    </location>
</feature>
<protein>
    <submittedName>
        <fullName evidence="1">Uncharacterized protein</fullName>
    </submittedName>
</protein>
<dbReference type="InterPro" id="IPR014729">
    <property type="entry name" value="Rossmann-like_a/b/a_fold"/>
</dbReference>
<gene>
    <name evidence="1" type="ORF">S01H4_67250</name>
</gene>
<reference evidence="1" key="1">
    <citation type="journal article" date="2014" name="Front. Microbiol.">
        <title>High frequency of phylogenetically diverse reductive dehalogenase-homologous genes in deep subseafloor sedimentary metagenomes.</title>
        <authorList>
            <person name="Kawai M."/>
            <person name="Futagami T."/>
            <person name="Toyoda A."/>
            <person name="Takaki Y."/>
            <person name="Nishi S."/>
            <person name="Hori S."/>
            <person name="Arai W."/>
            <person name="Tsubouchi T."/>
            <person name="Morono Y."/>
            <person name="Uchiyama I."/>
            <person name="Ito T."/>
            <person name="Fujiyama A."/>
            <person name="Inagaki F."/>
            <person name="Takami H."/>
        </authorList>
    </citation>
    <scope>NUCLEOTIDE SEQUENCE</scope>
    <source>
        <strain evidence="1">Expedition CK06-06</strain>
    </source>
</reference>
<name>X1EVA5_9ZZZZ</name>